<dbReference type="EC" id="3.2.1.17" evidence="3"/>
<keyword evidence="3" id="KW-0378">Hydrolase</keyword>
<dbReference type="GO" id="GO:0016998">
    <property type="term" value="P:cell wall macromolecule catabolic process"/>
    <property type="evidence" value="ECO:0007669"/>
    <property type="project" value="InterPro"/>
</dbReference>
<dbReference type="GO" id="GO:0042742">
    <property type="term" value="P:defense response to bacterium"/>
    <property type="evidence" value="ECO:0007669"/>
    <property type="project" value="UniProtKB-KW"/>
</dbReference>
<dbReference type="Gene3D" id="1.10.530.40">
    <property type="match status" value="1"/>
</dbReference>
<dbReference type="InterPro" id="IPR002196">
    <property type="entry name" value="Glyco_hydro_24"/>
</dbReference>
<dbReference type="InterPro" id="IPR052619">
    <property type="entry name" value="Phage_lysozyme-like"/>
</dbReference>
<accession>A0A090V3N0</accession>
<keyword evidence="2 3" id="KW-0081">Bacteriolytic enzyme</keyword>
<dbReference type="EMBL" id="BBMZ01000008">
    <property type="protein sequence ID" value="GAL57874.1"/>
    <property type="molecule type" value="Genomic_DNA"/>
</dbReference>
<dbReference type="GO" id="GO:0009253">
    <property type="term" value="P:peptidoglycan catabolic process"/>
    <property type="evidence" value="ECO:0007669"/>
    <property type="project" value="InterPro"/>
</dbReference>
<evidence type="ECO:0000256" key="3">
    <source>
        <dbReference type="RuleBase" id="RU003788"/>
    </source>
</evidence>
<dbReference type="GO" id="GO:0003796">
    <property type="term" value="F:lysozyme activity"/>
    <property type="evidence" value="ECO:0007669"/>
    <property type="project" value="UniProtKB-EC"/>
</dbReference>
<dbReference type="InterPro" id="IPR023347">
    <property type="entry name" value="Lysozyme_dom_sf"/>
</dbReference>
<dbReference type="RefSeq" id="WP_042390513.1">
    <property type="nucleotide sequence ID" value="NZ_BBMZ01000008.1"/>
</dbReference>
<comment type="caution">
    <text evidence="4">The sequence shown here is derived from an EMBL/GenBank/DDBJ whole genome shotgun (WGS) entry which is preliminary data.</text>
</comment>
<dbReference type="eggNOG" id="COG3772">
    <property type="taxonomic scope" value="Bacteria"/>
</dbReference>
<evidence type="ECO:0000313" key="4">
    <source>
        <dbReference type="EMBL" id="GAL57874.1"/>
    </source>
</evidence>
<keyword evidence="3" id="KW-0326">Glycosidase</keyword>
<name>A0A090V3N0_PSEVU</name>
<evidence type="ECO:0000256" key="2">
    <source>
        <dbReference type="ARBA" id="ARBA00022638"/>
    </source>
</evidence>
<comment type="catalytic activity">
    <reaction evidence="3">
        <text>Hydrolysis of (1-&gt;4)-beta-linkages between N-acetylmuramic acid and N-acetyl-D-glucosamine residues in a peptidoglycan and between N-acetyl-D-glucosamine residues in chitodextrins.</text>
        <dbReference type="EC" id="3.2.1.17"/>
    </reaction>
</comment>
<dbReference type="PANTHER" id="PTHR37406">
    <property type="entry name" value="T4-TYPE LYSOZYME 1-RELATED"/>
    <property type="match status" value="1"/>
</dbReference>
<comment type="similarity">
    <text evidence="3">Belongs to the glycosyl hydrolase 24 family.</text>
</comment>
<dbReference type="Pfam" id="PF00959">
    <property type="entry name" value="Phage_lysozyme"/>
    <property type="match status" value="1"/>
</dbReference>
<proteinExistence type="inferred from homology"/>
<dbReference type="PANTHER" id="PTHR37406:SF1">
    <property type="entry name" value="T4-TYPE LYSOZYME 1-RELATED"/>
    <property type="match status" value="1"/>
</dbReference>
<dbReference type="SUPFAM" id="SSF53955">
    <property type="entry name" value="Lysozyme-like"/>
    <property type="match status" value="1"/>
</dbReference>
<reference evidence="4 5" key="1">
    <citation type="submission" date="2014-09" db="EMBL/GenBank/DDBJ databases">
        <title>Whole genome shotgun sequence of Escherichia vulneris NBRC 102420.</title>
        <authorList>
            <person name="Yoshida Y."/>
            <person name="Hosoyama A."/>
            <person name="Tsuchikane K."/>
            <person name="Ohji S."/>
            <person name="Ichikawa N."/>
            <person name="Kimura A."/>
            <person name="Yamazoe A."/>
            <person name="Ezaki T."/>
            <person name="Fujita N."/>
        </authorList>
    </citation>
    <scope>NUCLEOTIDE SEQUENCE [LARGE SCALE GENOMIC DNA]</scope>
    <source>
        <strain evidence="4 5">NBRC 102420</strain>
    </source>
</reference>
<protein>
    <recommendedName>
        <fullName evidence="3">Lysozyme</fullName>
        <ecNumber evidence="3">3.2.1.17</ecNumber>
    </recommendedName>
</protein>
<dbReference type="OrthoDB" id="9091992at2"/>
<dbReference type="GO" id="GO:0031640">
    <property type="term" value="P:killing of cells of another organism"/>
    <property type="evidence" value="ECO:0007669"/>
    <property type="project" value="UniProtKB-KW"/>
</dbReference>
<dbReference type="STRING" id="1115515.EV102420_08_03370"/>
<dbReference type="AlphaFoldDB" id="A0A090V3N0"/>
<evidence type="ECO:0000256" key="1">
    <source>
        <dbReference type="ARBA" id="ARBA00022529"/>
    </source>
</evidence>
<keyword evidence="1 3" id="KW-0929">Antimicrobial</keyword>
<gene>
    <name evidence="4" type="ORF">EV102420_08_03370</name>
</gene>
<dbReference type="InterPro" id="IPR023346">
    <property type="entry name" value="Lysozyme-like_dom_sf"/>
</dbReference>
<evidence type="ECO:0000313" key="5">
    <source>
        <dbReference type="Proteomes" id="UP000029462"/>
    </source>
</evidence>
<sequence length="148" mass="17080">MELKERLKIYEGTKEYQAKFKYFRDGKFYPYADSLGKMTVGYGHLIKQGEDYSKGLTEEEADKLLSKDLANAVLQVQSLGIDVPSDWNDFLILMTFQLGINGVKNFKKMIAALNEKNYREAVLQAQDSKWNAQTPFRVRDMVSHLINK</sequence>
<organism evidence="4 5">
    <name type="scientific">Pseudescherichia vulneris NBRC 102420</name>
    <dbReference type="NCBI Taxonomy" id="1115515"/>
    <lineage>
        <taxon>Bacteria</taxon>
        <taxon>Pseudomonadati</taxon>
        <taxon>Pseudomonadota</taxon>
        <taxon>Gammaproteobacteria</taxon>
        <taxon>Enterobacterales</taxon>
        <taxon>Enterobacteriaceae</taxon>
        <taxon>Pseudescherichia</taxon>
    </lineage>
</organism>
<keyword evidence="5" id="KW-1185">Reference proteome</keyword>
<dbReference type="Proteomes" id="UP000029462">
    <property type="component" value="Unassembled WGS sequence"/>
</dbReference>